<keyword evidence="5 6" id="KW-0472">Membrane</keyword>
<evidence type="ECO:0000313" key="9">
    <source>
        <dbReference type="Proteomes" id="UP000886725"/>
    </source>
</evidence>
<dbReference type="InterPro" id="IPR015414">
    <property type="entry name" value="TMEM64"/>
</dbReference>
<feature type="domain" description="VTT" evidence="7">
    <location>
        <begin position="71"/>
        <end position="188"/>
    </location>
</feature>
<comment type="subcellular location">
    <subcellularLocation>
        <location evidence="1 6">Cell membrane</location>
        <topology evidence="1 6">Multi-pass membrane protein</topology>
    </subcellularLocation>
</comment>
<dbReference type="PANTHER" id="PTHR12677:SF49">
    <property type="entry name" value="TVP38_TMEM64 FAMILY MEMBRANE PROTEIN"/>
    <property type="match status" value="1"/>
</dbReference>
<comment type="caution">
    <text evidence="8">The sequence shown here is derived from an EMBL/GenBank/DDBJ whole genome shotgun (WGS) entry which is preliminary data.</text>
</comment>
<keyword evidence="2 6" id="KW-1003">Cell membrane</keyword>
<evidence type="ECO:0000256" key="2">
    <source>
        <dbReference type="ARBA" id="ARBA00022475"/>
    </source>
</evidence>
<feature type="transmembrane region" description="Helical" evidence="6">
    <location>
        <begin position="51"/>
        <end position="70"/>
    </location>
</feature>
<evidence type="ECO:0000256" key="3">
    <source>
        <dbReference type="ARBA" id="ARBA00022692"/>
    </source>
</evidence>
<gene>
    <name evidence="8" type="ORF">IAC85_05460</name>
</gene>
<reference evidence="8" key="1">
    <citation type="submission" date="2020-10" db="EMBL/GenBank/DDBJ databases">
        <authorList>
            <person name="Gilroy R."/>
        </authorList>
    </citation>
    <scope>NUCLEOTIDE SEQUENCE</scope>
    <source>
        <strain evidence="8">CHK165-10780</strain>
    </source>
</reference>
<dbReference type="EMBL" id="DVFU01000107">
    <property type="protein sequence ID" value="HIQ65168.1"/>
    <property type="molecule type" value="Genomic_DNA"/>
</dbReference>
<sequence>MSRKKSKTKTIFKITTIVVTILLVIFIIYGLQLGIFRDKDLLVDKIRTFGVWGPLVFLLLQAFQVMFPVIPGGASCLAGVLAFGPVFGFIYNYVGLTLGSIGAFYLSRTLGMKIVQAFFEQKTIDKYLAYVRTNTFKWIFFWGILVPGLPDDLLCYIAGLSNMRFRTFIWIILVGKPLSLLGYSLFVHLL</sequence>
<evidence type="ECO:0000256" key="6">
    <source>
        <dbReference type="RuleBase" id="RU366058"/>
    </source>
</evidence>
<feature type="transmembrane region" description="Helical" evidence="6">
    <location>
        <begin position="12"/>
        <end position="31"/>
    </location>
</feature>
<protein>
    <recommendedName>
        <fullName evidence="6">TVP38/TMEM64 family membrane protein</fullName>
    </recommendedName>
</protein>
<name>A0A9D0Z087_9FIRM</name>
<dbReference type="PANTHER" id="PTHR12677">
    <property type="entry name" value="GOLGI APPARATUS MEMBRANE PROTEIN TVP38-RELATED"/>
    <property type="match status" value="1"/>
</dbReference>
<keyword evidence="4 6" id="KW-1133">Transmembrane helix</keyword>
<comment type="similarity">
    <text evidence="6">Belongs to the TVP38/TMEM64 family.</text>
</comment>
<evidence type="ECO:0000256" key="4">
    <source>
        <dbReference type="ARBA" id="ARBA00022989"/>
    </source>
</evidence>
<evidence type="ECO:0000256" key="1">
    <source>
        <dbReference type="ARBA" id="ARBA00004651"/>
    </source>
</evidence>
<keyword evidence="3 6" id="KW-0812">Transmembrane</keyword>
<proteinExistence type="inferred from homology"/>
<accession>A0A9D0Z087</accession>
<feature type="transmembrane region" description="Helical" evidence="6">
    <location>
        <begin position="139"/>
        <end position="160"/>
    </location>
</feature>
<reference evidence="8" key="2">
    <citation type="journal article" date="2021" name="PeerJ">
        <title>Extensive microbial diversity within the chicken gut microbiome revealed by metagenomics and culture.</title>
        <authorList>
            <person name="Gilroy R."/>
            <person name="Ravi A."/>
            <person name="Getino M."/>
            <person name="Pursley I."/>
            <person name="Horton D.L."/>
            <person name="Alikhan N.F."/>
            <person name="Baker D."/>
            <person name="Gharbi K."/>
            <person name="Hall N."/>
            <person name="Watson M."/>
            <person name="Adriaenssens E.M."/>
            <person name="Foster-Nyarko E."/>
            <person name="Jarju S."/>
            <person name="Secka A."/>
            <person name="Antonio M."/>
            <person name="Oren A."/>
            <person name="Chaudhuri R.R."/>
            <person name="La Ragione R."/>
            <person name="Hildebrand F."/>
            <person name="Pallen M.J."/>
        </authorList>
    </citation>
    <scope>NUCLEOTIDE SEQUENCE</scope>
    <source>
        <strain evidence="8">CHK165-10780</strain>
    </source>
</reference>
<evidence type="ECO:0000313" key="8">
    <source>
        <dbReference type="EMBL" id="HIQ65168.1"/>
    </source>
</evidence>
<evidence type="ECO:0000256" key="5">
    <source>
        <dbReference type="ARBA" id="ARBA00023136"/>
    </source>
</evidence>
<organism evidence="8 9">
    <name type="scientific">Candidatus Faecenecus gallistercoris</name>
    <dbReference type="NCBI Taxonomy" id="2840793"/>
    <lineage>
        <taxon>Bacteria</taxon>
        <taxon>Bacillati</taxon>
        <taxon>Bacillota</taxon>
        <taxon>Bacillota incertae sedis</taxon>
        <taxon>Candidatus Faecenecus</taxon>
    </lineage>
</organism>
<dbReference type="Pfam" id="PF09335">
    <property type="entry name" value="VTT_dom"/>
    <property type="match status" value="1"/>
</dbReference>
<feature type="transmembrane region" description="Helical" evidence="6">
    <location>
        <begin position="167"/>
        <end position="186"/>
    </location>
</feature>
<dbReference type="GO" id="GO:0005886">
    <property type="term" value="C:plasma membrane"/>
    <property type="evidence" value="ECO:0007669"/>
    <property type="project" value="UniProtKB-SubCell"/>
</dbReference>
<feature type="transmembrane region" description="Helical" evidence="6">
    <location>
        <begin position="77"/>
        <end position="106"/>
    </location>
</feature>
<dbReference type="InterPro" id="IPR032816">
    <property type="entry name" value="VTT_dom"/>
</dbReference>
<dbReference type="AlphaFoldDB" id="A0A9D0Z087"/>
<dbReference type="Proteomes" id="UP000886725">
    <property type="component" value="Unassembled WGS sequence"/>
</dbReference>
<evidence type="ECO:0000259" key="7">
    <source>
        <dbReference type="Pfam" id="PF09335"/>
    </source>
</evidence>